<reference evidence="7" key="1">
    <citation type="submission" date="2017-01" db="EMBL/GenBank/DDBJ databases">
        <title>Draft genome sequence of uncultured bacilliform virus purified from snow crab.</title>
        <authorList>
            <person name="Takano T."/>
        </authorList>
    </citation>
    <scope>NUCLEOTIDE SEQUENCE</scope>
    <source>
        <strain evidence="7">Isolate_1</strain>
    </source>
</reference>
<keyword evidence="4" id="KW-0560">Oxidoreductase</keyword>
<evidence type="ECO:0000256" key="2">
    <source>
        <dbReference type="ARBA" id="ARBA00009303"/>
    </source>
</evidence>
<dbReference type="InterPro" id="IPR012348">
    <property type="entry name" value="RNR-like"/>
</dbReference>
<evidence type="ECO:0000313" key="7">
    <source>
        <dbReference type="EMBL" id="GAV93147.1"/>
    </source>
</evidence>
<dbReference type="CDD" id="cd01049">
    <property type="entry name" value="RNRR2"/>
    <property type="match status" value="1"/>
</dbReference>
<sequence>MSESQGMESSPRNNERNDVMDLNILLSVVKKIYEHQPGTKFEKEFLSDEEKDYIYTRDPKDLHFDRTALKMAEFFKSIRFDMRGYENEILLRECPNRYVLFPIENKDLWFQSKNLEKSIWSSDAIDLKQDIIDWVSLPEKVKLFISHILAFFASADGIVIDNILNNLANEIESKECKQFYCFQMANEAVHSEMYSTLIDTLITDTTEKYKLLNAVRYYPCIKKKNDWAAKWMDPLQPVTERLIAFVIVEGLFFSGSFAAIHWLKRTGKMKGLIESNEYISRDEGLHTSFACKVYAQLTTRLQYEVVLEILEEAVLIEKEFLTSALPVDLIGMNCEGMKQYIEFVADTLLVDLGYKKRYMTPNPFDFMKDLSMFKRSNYYETHNTEYSLFPQGSFSMDAVF</sequence>
<dbReference type="InterPro" id="IPR033909">
    <property type="entry name" value="RNR_small"/>
</dbReference>
<keyword evidence="6" id="KW-0472">Membrane</keyword>
<dbReference type="InterPro" id="IPR009078">
    <property type="entry name" value="Ferritin-like_SF"/>
</dbReference>
<dbReference type="SUPFAM" id="SSF47240">
    <property type="entry name" value="Ferritin-like"/>
    <property type="match status" value="1"/>
</dbReference>
<accession>A0A1Q3DKU1</accession>
<evidence type="ECO:0000256" key="5">
    <source>
        <dbReference type="ARBA" id="ARBA00023004"/>
    </source>
</evidence>
<dbReference type="PANTHER" id="PTHR23409">
    <property type="entry name" value="RIBONUCLEOSIDE-DIPHOSPHATE REDUCTASE SMALL CHAIN"/>
    <property type="match status" value="1"/>
</dbReference>
<dbReference type="UniPathway" id="UPA00326"/>
<comment type="caution">
    <text evidence="7">The sequence shown here is derived from an EMBL/GenBank/DDBJ whole genome shotgun (WGS) entry which is preliminary data.</text>
</comment>
<keyword evidence="6" id="KW-1133">Transmembrane helix</keyword>
<dbReference type="EMBL" id="BDLS01000001">
    <property type="protein sequence ID" value="GAV93147.1"/>
    <property type="molecule type" value="Genomic_DNA"/>
</dbReference>
<dbReference type="PANTHER" id="PTHR23409:SF18">
    <property type="entry name" value="RIBONUCLEOSIDE-DIPHOSPHATE REDUCTASE SUBUNIT M2"/>
    <property type="match status" value="1"/>
</dbReference>
<dbReference type="GO" id="GO:0009263">
    <property type="term" value="P:deoxyribonucleotide biosynthetic process"/>
    <property type="evidence" value="ECO:0007669"/>
    <property type="project" value="InterPro"/>
</dbReference>
<dbReference type="Gene3D" id="1.10.620.20">
    <property type="entry name" value="Ribonucleotide Reductase, subunit A"/>
    <property type="match status" value="1"/>
</dbReference>
<dbReference type="GO" id="GO:0004748">
    <property type="term" value="F:ribonucleoside-diphosphate reductase activity, thioredoxin disulfide as acceptor"/>
    <property type="evidence" value="ECO:0007669"/>
    <property type="project" value="UniProtKB-EC"/>
</dbReference>
<keyword evidence="6" id="KW-0812">Transmembrane</keyword>
<dbReference type="EC" id="1.17.4.1" evidence="3"/>
<evidence type="ECO:0000256" key="4">
    <source>
        <dbReference type="ARBA" id="ARBA00023002"/>
    </source>
</evidence>
<evidence type="ECO:0000256" key="6">
    <source>
        <dbReference type="SAM" id="Phobius"/>
    </source>
</evidence>
<comment type="cofactor">
    <cofactor evidence="1">
        <name>Fe cation</name>
        <dbReference type="ChEBI" id="CHEBI:24875"/>
    </cofactor>
</comment>
<evidence type="ECO:0000256" key="1">
    <source>
        <dbReference type="ARBA" id="ARBA00001962"/>
    </source>
</evidence>
<organism evidence="7">
    <name type="scientific">Chionoecetes opilio bacilliform virus</name>
    <dbReference type="NCBI Taxonomy" id="1825681"/>
    <lineage>
        <taxon>Viruses</taxon>
        <taxon>Viruses incertae sedis</taxon>
        <taxon>Naldaviricetes</taxon>
        <taxon>Nimaviridae</taxon>
    </lineage>
</organism>
<dbReference type="Pfam" id="PF00268">
    <property type="entry name" value="Ribonuc_red_sm"/>
    <property type="match status" value="1"/>
</dbReference>
<proteinExistence type="inferred from homology"/>
<name>A0A1Q3DKU1_9VIRU</name>
<feature type="transmembrane region" description="Helical" evidence="6">
    <location>
        <begin position="242"/>
        <end position="263"/>
    </location>
</feature>
<evidence type="ECO:0000256" key="3">
    <source>
        <dbReference type="ARBA" id="ARBA00012274"/>
    </source>
</evidence>
<protein>
    <recommendedName>
        <fullName evidence="3">ribonucleoside-diphosphate reductase</fullName>
        <ecNumber evidence="3">1.17.4.1</ecNumber>
    </recommendedName>
</protein>
<keyword evidence="5" id="KW-0408">Iron</keyword>
<dbReference type="InterPro" id="IPR000358">
    <property type="entry name" value="RNR_small_fam"/>
</dbReference>
<comment type="similarity">
    <text evidence="2">Belongs to the ribonucleoside diphosphate reductase small chain family.</text>
</comment>
<gene>
    <name evidence="7" type="ORF">SCV_023</name>
</gene>